<evidence type="ECO:0000313" key="2">
    <source>
        <dbReference type="Proteomes" id="UP000604825"/>
    </source>
</evidence>
<dbReference type="Proteomes" id="UP000604825">
    <property type="component" value="Unassembled WGS sequence"/>
</dbReference>
<dbReference type="EMBL" id="CAJGYO010000018">
    <property type="protein sequence ID" value="CAD6337458.1"/>
    <property type="molecule type" value="Genomic_DNA"/>
</dbReference>
<evidence type="ECO:0000313" key="1">
    <source>
        <dbReference type="EMBL" id="CAD6337458.1"/>
    </source>
</evidence>
<dbReference type="AlphaFoldDB" id="A0A811S4U3"/>
<sequence>MPGAVDVLAAVFTASANAKLSEGTTFVVGDEALEVISSLQVPEQCLRRVAETNEALVSALQRSSFAS</sequence>
<proteinExistence type="predicted"/>
<accession>A0A811S4U3</accession>
<comment type="caution">
    <text evidence="1">The sequence shown here is derived from an EMBL/GenBank/DDBJ whole genome shotgun (WGS) entry which is preliminary data.</text>
</comment>
<name>A0A811S4U3_9POAL</name>
<reference evidence="1" key="1">
    <citation type="submission" date="2020-10" db="EMBL/GenBank/DDBJ databases">
        <authorList>
            <person name="Han B."/>
            <person name="Lu T."/>
            <person name="Zhao Q."/>
            <person name="Huang X."/>
            <person name="Zhao Y."/>
        </authorList>
    </citation>
    <scope>NUCLEOTIDE SEQUENCE</scope>
</reference>
<protein>
    <submittedName>
        <fullName evidence="1">Uncharacterized protein</fullName>
    </submittedName>
</protein>
<organism evidence="1 2">
    <name type="scientific">Miscanthus lutarioriparius</name>
    <dbReference type="NCBI Taxonomy" id="422564"/>
    <lineage>
        <taxon>Eukaryota</taxon>
        <taxon>Viridiplantae</taxon>
        <taxon>Streptophyta</taxon>
        <taxon>Embryophyta</taxon>
        <taxon>Tracheophyta</taxon>
        <taxon>Spermatophyta</taxon>
        <taxon>Magnoliopsida</taxon>
        <taxon>Liliopsida</taxon>
        <taxon>Poales</taxon>
        <taxon>Poaceae</taxon>
        <taxon>PACMAD clade</taxon>
        <taxon>Panicoideae</taxon>
        <taxon>Andropogonodae</taxon>
        <taxon>Andropogoneae</taxon>
        <taxon>Saccharinae</taxon>
        <taxon>Miscanthus</taxon>
    </lineage>
</organism>
<gene>
    <name evidence="1" type="ORF">NCGR_LOCUS61556</name>
</gene>
<keyword evidence="2" id="KW-1185">Reference proteome</keyword>